<reference evidence="2 3" key="1">
    <citation type="submission" date="2025-04" db="UniProtKB">
        <authorList>
            <consortium name="RefSeq"/>
        </authorList>
    </citation>
    <scope>IDENTIFICATION</scope>
</reference>
<dbReference type="OrthoDB" id="6045352at2759"/>
<evidence type="ECO:0000313" key="2">
    <source>
        <dbReference type="RefSeq" id="XP_055898821.1"/>
    </source>
</evidence>
<accession>A0A9W3BH52</accession>
<gene>
    <name evidence="2 3" type="primary">LOC106062490</name>
</gene>
<organism evidence="1 2">
    <name type="scientific">Biomphalaria glabrata</name>
    <name type="common">Bloodfluke planorb</name>
    <name type="synonym">Freshwater snail</name>
    <dbReference type="NCBI Taxonomy" id="6526"/>
    <lineage>
        <taxon>Eukaryota</taxon>
        <taxon>Metazoa</taxon>
        <taxon>Spiralia</taxon>
        <taxon>Lophotrochozoa</taxon>
        <taxon>Mollusca</taxon>
        <taxon>Gastropoda</taxon>
        <taxon>Heterobranchia</taxon>
        <taxon>Euthyneura</taxon>
        <taxon>Panpulmonata</taxon>
        <taxon>Hygrophila</taxon>
        <taxon>Lymnaeoidea</taxon>
        <taxon>Planorbidae</taxon>
        <taxon>Biomphalaria</taxon>
    </lineage>
</organism>
<sequence>MKQVLLSFIKMIATKMNQQFHSIDHLIGYHETQVSEGGEVDLHKHNKGCEKNPGHTQFIPANLFEMKHLPDGHQEEDLYELIKVIADLTVHIEVKMTSKLRPDCWPGTSNPYPCIELKGKKTMRCGSGRVTSAILCKDKEGGVDKQFTKCWCTKCQKSGKPNDFWWEFFVETAAHVIFNEEEASHTILNFFYDYNGSPKVVLDKVSIYELSTTRDWCRLKCVTCDINLGSRLEQIWTHFSVIWKIVYRKYRESRDVHKLAFVVSHPHGCSKQISLGCWREMHKVKEDKQRASFYFHKFTYSVSTCPGSSGAPVYCVGYSGGTYSHVHSGSSEADLNLSCACRFL</sequence>
<keyword evidence="1" id="KW-1185">Reference proteome</keyword>
<name>A0A9W3BH52_BIOGL</name>
<dbReference type="InterPro" id="IPR009003">
    <property type="entry name" value="Peptidase_S1_PA"/>
</dbReference>
<evidence type="ECO:0000313" key="1">
    <source>
        <dbReference type="Proteomes" id="UP001165740"/>
    </source>
</evidence>
<dbReference type="AlphaFoldDB" id="A0A9W3BH52"/>
<protein>
    <submittedName>
        <fullName evidence="2 3">Uncharacterized protein LOC106062490 isoform X1</fullName>
    </submittedName>
</protein>
<evidence type="ECO:0000313" key="3">
    <source>
        <dbReference type="RefSeq" id="XP_055898822.1"/>
    </source>
</evidence>
<proteinExistence type="predicted"/>
<dbReference type="SUPFAM" id="SSF50494">
    <property type="entry name" value="Trypsin-like serine proteases"/>
    <property type="match status" value="1"/>
</dbReference>
<dbReference type="GeneID" id="106062490"/>
<dbReference type="RefSeq" id="XP_055898822.1">
    <property type="nucleotide sequence ID" value="XM_056042847.1"/>
</dbReference>
<dbReference type="RefSeq" id="XP_055898821.1">
    <property type="nucleotide sequence ID" value="XM_056042846.1"/>
</dbReference>
<dbReference type="Proteomes" id="UP001165740">
    <property type="component" value="Chromosome 9"/>
</dbReference>